<gene>
    <name evidence="3" type="ORF">NQ315_005887</name>
</gene>
<dbReference type="SUPFAM" id="SSF100950">
    <property type="entry name" value="NagB/RpiA/CoA transferase-like"/>
    <property type="match status" value="1"/>
</dbReference>
<evidence type="ECO:0000313" key="3">
    <source>
        <dbReference type="EMBL" id="KAJ8910614.1"/>
    </source>
</evidence>
<dbReference type="Proteomes" id="UP001159042">
    <property type="component" value="Unassembled WGS sequence"/>
</dbReference>
<reference evidence="3 4" key="1">
    <citation type="journal article" date="2023" name="Insect Mol. Biol.">
        <title>Genome sequencing provides insights into the evolution of gene families encoding plant cell wall-degrading enzymes in longhorned beetles.</title>
        <authorList>
            <person name="Shin N.R."/>
            <person name="Okamura Y."/>
            <person name="Kirsch R."/>
            <person name="Pauchet Y."/>
        </authorList>
    </citation>
    <scope>NUCLEOTIDE SEQUENCE [LARGE SCALE GENOMIC DNA]</scope>
    <source>
        <strain evidence="3">EAD_L_NR</strain>
    </source>
</reference>
<dbReference type="PANTHER" id="PTHR11280">
    <property type="entry name" value="GLUCOSAMINE-6-PHOSPHATE ISOMERASE"/>
    <property type="match status" value="1"/>
</dbReference>
<evidence type="ECO:0000256" key="2">
    <source>
        <dbReference type="ARBA" id="ARBA00004775"/>
    </source>
</evidence>
<dbReference type="InterPro" id="IPR037171">
    <property type="entry name" value="NagB/RpiA_transferase-like"/>
</dbReference>
<dbReference type="EMBL" id="JANEYG010000271">
    <property type="protein sequence ID" value="KAJ8910614.1"/>
    <property type="molecule type" value="Genomic_DNA"/>
</dbReference>
<dbReference type="PANTHER" id="PTHR11280:SF5">
    <property type="entry name" value="GLUCOSAMINE-6-PHOSPHATE ISOMERASE"/>
    <property type="match status" value="1"/>
</dbReference>
<dbReference type="InterPro" id="IPR004547">
    <property type="entry name" value="Glucosamine6P_isomerase"/>
</dbReference>
<comment type="caution">
    <text evidence="3">The sequence shown here is derived from an EMBL/GenBank/DDBJ whole genome shotgun (WGS) entry which is preliminary data.</text>
</comment>
<organism evidence="3 4">
    <name type="scientific">Exocentrus adspersus</name>
    <dbReference type="NCBI Taxonomy" id="1586481"/>
    <lineage>
        <taxon>Eukaryota</taxon>
        <taxon>Metazoa</taxon>
        <taxon>Ecdysozoa</taxon>
        <taxon>Arthropoda</taxon>
        <taxon>Hexapoda</taxon>
        <taxon>Insecta</taxon>
        <taxon>Pterygota</taxon>
        <taxon>Neoptera</taxon>
        <taxon>Endopterygota</taxon>
        <taxon>Coleoptera</taxon>
        <taxon>Polyphaga</taxon>
        <taxon>Cucujiformia</taxon>
        <taxon>Chrysomeloidea</taxon>
        <taxon>Cerambycidae</taxon>
        <taxon>Lamiinae</taxon>
        <taxon>Acanthocinini</taxon>
        <taxon>Exocentrus</taxon>
    </lineage>
</organism>
<sequence length="210" mass="23282">MDVYIVKNQEELARRAYQIMLGVVHSKDNVILGLATGSSPVGVYDLFRQNKPDVSHVITVNLDEYIGLPADHQQSYAYFMKQHLFNHLKFKEVHIPNGMNPDHGAECARYDGILAANIPDLQLLAADVPKKAFTMGIKSIMQAKEILLIASGVQKAQAIKEMLEGKVTQEMPASILQNHPNVIAIIDQEAASLIDPTLLEQNPFCGYDKS</sequence>
<dbReference type="CDD" id="cd01399">
    <property type="entry name" value="GlcN6P_deaminase"/>
    <property type="match status" value="1"/>
</dbReference>
<dbReference type="GO" id="GO:0006046">
    <property type="term" value="P:N-acetylglucosamine catabolic process"/>
    <property type="evidence" value="ECO:0007669"/>
    <property type="project" value="TreeGrafter"/>
</dbReference>
<dbReference type="Gene3D" id="3.40.50.1360">
    <property type="match status" value="2"/>
</dbReference>
<dbReference type="GO" id="GO:0042802">
    <property type="term" value="F:identical protein binding"/>
    <property type="evidence" value="ECO:0007669"/>
    <property type="project" value="TreeGrafter"/>
</dbReference>
<evidence type="ECO:0000313" key="4">
    <source>
        <dbReference type="Proteomes" id="UP001159042"/>
    </source>
</evidence>
<proteinExistence type="predicted"/>
<protein>
    <recommendedName>
        <fullName evidence="5">Glucosamine-6-phosphate deaminase</fullName>
    </recommendedName>
</protein>
<dbReference type="AlphaFoldDB" id="A0AAV8V8W0"/>
<accession>A0AAV8V8W0</accession>
<evidence type="ECO:0000256" key="1">
    <source>
        <dbReference type="ARBA" id="ARBA00000644"/>
    </source>
</evidence>
<dbReference type="GO" id="GO:0005737">
    <property type="term" value="C:cytoplasm"/>
    <property type="evidence" value="ECO:0007669"/>
    <property type="project" value="TreeGrafter"/>
</dbReference>
<name>A0AAV8V8W0_9CUCU</name>
<dbReference type="GO" id="GO:0004342">
    <property type="term" value="F:glucosamine-6-phosphate deaminase activity"/>
    <property type="evidence" value="ECO:0007669"/>
    <property type="project" value="UniProtKB-EC"/>
</dbReference>
<evidence type="ECO:0008006" key="5">
    <source>
        <dbReference type="Google" id="ProtNLM"/>
    </source>
</evidence>
<dbReference type="GO" id="GO:0019262">
    <property type="term" value="P:N-acetylneuraminate catabolic process"/>
    <property type="evidence" value="ECO:0007669"/>
    <property type="project" value="TreeGrafter"/>
</dbReference>
<comment type="pathway">
    <text evidence="2">Nucleotide-sugar biosynthesis; UDP-N-acetyl-alpha-D-glucosamine biosynthesis; alpha-D-glucosamine 6-phosphate from D-fructose 6-phosphate: step 1/1.</text>
</comment>
<comment type="catalytic activity">
    <reaction evidence="1">
        <text>alpha-D-glucosamine 6-phosphate + H2O = beta-D-fructose 6-phosphate + NH4(+)</text>
        <dbReference type="Rhea" id="RHEA:12172"/>
        <dbReference type="ChEBI" id="CHEBI:15377"/>
        <dbReference type="ChEBI" id="CHEBI:28938"/>
        <dbReference type="ChEBI" id="CHEBI:57634"/>
        <dbReference type="ChEBI" id="CHEBI:75989"/>
        <dbReference type="EC" id="3.5.99.6"/>
    </reaction>
</comment>
<dbReference type="GO" id="GO:0006043">
    <property type="term" value="P:glucosamine catabolic process"/>
    <property type="evidence" value="ECO:0007669"/>
    <property type="project" value="TreeGrafter"/>
</dbReference>
<keyword evidence="4" id="KW-1185">Reference proteome</keyword>